<proteinExistence type="predicted"/>
<keyword evidence="1" id="KW-1185">Reference proteome</keyword>
<dbReference type="Proteomes" id="UP000887565">
    <property type="component" value="Unplaced"/>
</dbReference>
<accession>A0A915HFK7</accession>
<dbReference type="AlphaFoldDB" id="A0A915HFK7"/>
<evidence type="ECO:0000313" key="2">
    <source>
        <dbReference type="WBParaSite" id="nRc.2.0.1.t00827-RA"/>
    </source>
</evidence>
<dbReference type="WBParaSite" id="nRc.2.0.1.t00827-RA">
    <property type="protein sequence ID" value="nRc.2.0.1.t00827-RA"/>
    <property type="gene ID" value="nRc.2.0.1.g00827"/>
</dbReference>
<sequence length="88" mass="10408">MKVLLRRNNTQRQTKKSLKSHLPHLYFTARLRPRQPCPIAIRGKTDVKYDWLHVTSYYCYPPLYLFATFLRGTFLFFNAASVRGVTDI</sequence>
<name>A0A915HFK7_ROMCU</name>
<evidence type="ECO:0000313" key="1">
    <source>
        <dbReference type="Proteomes" id="UP000887565"/>
    </source>
</evidence>
<reference evidence="2" key="1">
    <citation type="submission" date="2022-11" db="UniProtKB">
        <authorList>
            <consortium name="WormBaseParasite"/>
        </authorList>
    </citation>
    <scope>IDENTIFICATION</scope>
</reference>
<protein>
    <submittedName>
        <fullName evidence="2">Uncharacterized protein</fullName>
    </submittedName>
</protein>
<organism evidence="1 2">
    <name type="scientific">Romanomermis culicivorax</name>
    <name type="common">Nematode worm</name>
    <dbReference type="NCBI Taxonomy" id="13658"/>
    <lineage>
        <taxon>Eukaryota</taxon>
        <taxon>Metazoa</taxon>
        <taxon>Ecdysozoa</taxon>
        <taxon>Nematoda</taxon>
        <taxon>Enoplea</taxon>
        <taxon>Dorylaimia</taxon>
        <taxon>Mermithida</taxon>
        <taxon>Mermithoidea</taxon>
        <taxon>Mermithidae</taxon>
        <taxon>Romanomermis</taxon>
    </lineage>
</organism>